<dbReference type="CDD" id="cd06170">
    <property type="entry name" value="LuxR_C_like"/>
    <property type="match status" value="1"/>
</dbReference>
<dbReference type="InterPro" id="IPR001789">
    <property type="entry name" value="Sig_transdc_resp-reg_receiver"/>
</dbReference>
<dbReference type="PROSITE" id="PS50043">
    <property type="entry name" value="HTH_LUXR_2"/>
    <property type="match status" value="1"/>
</dbReference>
<evidence type="ECO:0000259" key="4">
    <source>
        <dbReference type="PROSITE" id="PS50110"/>
    </source>
</evidence>
<dbReference type="GO" id="GO:0003677">
    <property type="term" value="F:DNA binding"/>
    <property type="evidence" value="ECO:0007669"/>
    <property type="project" value="UniProtKB-KW"/>
</dbReference>
<name>A0A369CD88_9GAMM</name>
<dbReference type="SUPFAM" id="SSF52172">
    <property type="entry name" value="CheY-like"/>
    <property type="match status" value="1"/>
</dbReference>
<dbReference type="PROSITE" id="PS00622">
    <property type="entry name" value="HTH_LUXR_1"/>
    <property type="match status" value="1"/>
</dbReference>
<dbReference type="OrthoDB" id="9794397at2"/>
<dbReference type="InterPro" id="IPR036388">
    <property type="entry name" value="WH-like_DNA-bd_sf"/>
</dbReference>
<accession>A0A369CD88</accession>
<dbReference type="InterPro" id="IPR016032">
    <property type="entry name" value="Sig_transdc_resp-reg_C-effctor"/>
</dbReference>
<dbReference type="AlphaFoldDB" id="A0A369CD88"/>
<evidence type="ECO:0000256" key="1">
    <source>
        <dbReference type="ARBA" id="ARBA00023125"/>
    </source>
</evidence>
<evidence type="ECO:0000256" key="2">
    <source>
        <dbReference type="PROSITE-ProRule" id="PRU00169"/>
    </source>
</evidence>
<dbReference type="InterPro" id="IPR039420">
    <property type="entry name" value="WalR-like"/>
</dbReference>
<dbReference type="SUPFAM" id="SSF46894">
    <property type="entry name" value="C-terminal effector domain of the bipartite response regulators"/>
    <property type="match status" value="1"/>
</dbReference>
<organism evidence="5 6">
    <name type="scientific">Thioalbus denitrificans</name>
    <dbReference type="NCBI Taxonomy" id="547122"/>
    <lineage>
        <taxon>Bacteria</taxon>
        <taxon>Pseudomonadati</taxon>
        <taxon>Pseudomonadota</taxon>
        <taxon>Gammaproteobacteria</taxon>
        <taxon>Chromatiales</taxon>
        <taxon>Ectothiorhodospiraceae</taxon>
        <taxon>Thioalbus</taxon>
    </lineage>
</organism>
<gene>
    <name evidence="5" type="ORF">DFQ59_104132</name>
</gene>
<dbReference type="Gene3D" id="3.40.50.2300">
    <property type="match status" value="1"/>
</dbReference>
<dbReference type="Pfam" id="PF00196">
    <property type="entry name" value="GerE"/>
    <property type="match status" value="1"/>
</dbReference>
<dbReference type="InterPro" id="IPR000792">
    <property type="entry name" value="Tscrpt_reg_LuxR_C"/>
</dbReference>
<keyword evidence="6" id="KW-1185">Reference proteome</keyword>
<reference evidence="5 6" key="1">
    <citation type="submission" date="2018-07" db="EMBL/GenBank/DDBJ databases">
        <title>Genomic Encyclopedia of Type Strains, Phase IV (KMG-IV): sequencing the most valuable type-strain genomes for metagenomic binning, comparative biology and taxonomic classification.</title>
        <authorList>
            <person name="Goeker M."/>
        </authorList>
    </citation>
    <scope>NUCLEOTIDE SEQUENCE [LARGE SCALE GENOMIC DNA]</scope>
    <source>
        <strain evidence="5 6">DSM 26407</strain>
    </source>
</reference>
<dbReference type="EMBL" id="QPJY01000004">
    <property type="protein sequence ID" value="RCX30696.1"/>
    <property type="molecule type" value="Genomic_DNA"/>
</dbReference>
<comment type="caution">
    <text evidence="2">Lacks conserved residue(s) required for the propagation of feature annotation.</text>
</comment>
<dbReference type="PANTHER" id="PTHR43214:SF38">
    <property type="entry name" value="NITRATE_NITRITE RESPONSE REGULATOR PROTEIN NARL"/>
    <property type="match status" value="1"/>
</dbReference>
<proteinExistence type="predicted"/>
<dbReference type="Proteomes" id="UP000252707">
    <property type="component" value="Unassembled WGS sequence"/>
</dbReference>
<evidence type="ECO:0000313" key="5">
    <source>
        <dbReference type="EMBL" id="RCX30696.1"/>
    </source>
</evidence>
<feature type="domain" description="Response regulatory" evidence="4">
    <location>
        <begin position="10"/>
        <end position="124"/>
    </location>
</feature>
<feature type="domain" description="HTH luxR-type" evidence="3">
    <location>
        <begin position="151"/>
        <end position="216"/>
    </location>
</feature>
<comment type="caution">
    <text evidence="5">The sequence shown here is derived from an EMBL/GenBank/DDBJ whole genome shotgun (WGS) entry which is preliminary data.</text>
</comment>
<evidence type="ECO:0000313" key="6">
    <source>
        <dbReference type="Proteomes" id="UP000252707"/>
    </source>
</evidence>
<dbReference type="PRINTS" id="PR00038">
    <property type="entry name" value="HTHLUXR"/>
</dbReference>
<sequence length="221" mass="23565">MHSGNVESATMVVIGTNRDELAGRWRDALGSGFQTGTVANLDLLRQWLAARPAGLLLLHHRLPGLNGRDGVVQLHKAHPNLRIILFSDRPGDDEGLTFLMAGIRGYCNTYMAQPLLAQAVRTVLDGEVWVGWSLMQRLIRAAGAGAVPGASGNGLEGLTARELDTARLVAGGASNKVIASELGITERTVKAHLGSIFQKTGTKDRLQLALLVNGQPGRTVH</sequence>
<dbReference type="InterPro" id="IPR011006">
    <property type="entry name" value="CheY-like_superfamily"/>
</dbReference>
<dbReference type="SMART" id="SM00421">
    <property type="entry name" value="HTH_LUXR"/>
    <property type="match status" value="1"/>
</dbReference>
<dbReference type="GO" id="GO:0000160">
    <property type="term" value="P:phosphorelay signal transduction system"/>
    <property type="evidence" value="ECO:0007669"/>
    <property type="project" value="InterPro"/>
</dbReference>
<keyword evidence="1 5" id="KW-0238">DNA-binding</keyword>
<dbReference type="PROSITE" id="PS50110">
    <property type="entry name" value="RESPONSE_REGULATORY"/>
    <property type="match status" value="1"/>
</dbReference>
<protein>
    <submittedName>
        <fullName evidence="5">DNA-binding NarL/FixJ family response regulator</fullName>
    </submittedName>
</protein>
<dbReference type="Gene3D" id="1.10.10.10">
    <property type="entry name" value="Winged helix-like DNA-binding domain superfamily/Winged helix DNA-binding domain"/>
    <property type="match status" value="1"/>
</dbReference>
<evidence type="ECO:0000259" key="3">
    <source>
        <dbReference type="PROSITE" id="PS50043"/>
    </source>
</evidence>
<dbReference type="GO" id="GO:0006355">
    <property type="term" value="P:regulation of DNA-templated transcription"/>
    <property type="evidence" value="ECO:0007669"/>
    <property type="project" value="InterPro"/>
</dbReference>
<dbReference type="PANTHER" id="PTHR43214">
    <property type="entry name" value="TWO-COMPONENT RESPONSE REGULATOR"/>
    <property type="match status" value="1"/>
</dbReference>